<feature type="domain" description="Calcium-mediated lectin" evidence="1">
    <location>
        <begin position="7"/>
        <end position="113"/>
    </location>
</feature>
<dbReference type="Proteomes" id="UP001144050">
    <property type="component" value="Unassembled WGS sequence"/>
</dbReference>
<gene>
    <name evidence="2" type="ORF">LBW55_19875</name>
    <name evidence="3" type="ORF">LBW59_12075</name>
</gene>
<dbReference type="InterPro" id="IPR036684">
    <property type="entry name" value="Ca_lectin_sf"/>
</dbReference>
<evidence type="ECO:0000259" key="1">
    <source>
        <dbReference type="Pfam" id="PF07472"/>
    </source>
</evidence>
<dbReference type="Gene3D" id="2.60.120.400">
    <property type="entry name" value="Calcium-mediated lectin"/>
    <property type="match status" value="1"/>
</dbReference>
<organism evidence="3 4">
    <name type="scientific">Ralstonia solanacearum</name>
    <name type="common">Pseudomonas solanacearum</name>
    <dbReference type="NCBI Taxonomy" id="305"/>
    <lineage>
        <taxon>Bacteria</taxon>
        <taxon>Pseudomonadati</taxon>
        <taxon>Pseudomonadota</taxon>
        <taxon>Betaproteobacteria</taxon>
        <taxon>Burkholderiales</taxon>
        <taxon>Burkholderiaceae</taxon>
        <taxon>Ralstonia</taxon>
        <taxon>Ralstonia solanacearum species complex</taxon>
    </lineage>
</organism>
<protein>
    <submittedName>
        <fullName evidence="3">Fucose-binding lectin II</fullName>
    </submittedName>
</protein>
<proteinExistence type="predicted"/>
<dbReference type="AlphaFoldDB" id="A0A073A0T5"/>
<dbReference type="SUPFAM" id="SSF82026">
    <property type="entry name" value="Calcium-mediated lectin"/>
    <property type="match status" value="1"/>
</dbReference>
<reference evidence="3" key="1">
    <citation type="submission" date="2021-09" db="EMBL/GenBank/DDBJ databases">
        <title>Genomic analysis of Ralstonia spp.</title>
        <authorList>
            <person name="Aburjaile F."/>
            <person name="Ariute J.C."/>
            <person name="Pais A.K.L."/>
            <person name="Albuquerque G.M.R."/>
            <person name="Silva A.M.F."/>
            <person name="Brenig B."/>
            <person name="Azevedo V."/>
            <person name="Matiuzzi M."/>
            <person name="Ramos R."/>
            <person name="Goes-Neto A."/>
            <person name="Soares S."/>
            <person name="Iseppon A.M.B."/>
            <person name="Souza E."/>
            <person name="Gama M."/>
        </authorList>
    </citation>
    <scope>NUCLEOTIDE SEQUENCE</scope>
    <source>
        <strain evidence="2">B4</strain>
        <strain evidence="3">CCRMRs91</strain>
    </source>
</reference>
<dbReference type="EMBL" id="JAIVEX010000011">
    <property type="protein sequence ID" value="MDB0523865.1"/>
    <property type="molecule type" value="Genomic_DNA"/>
</dbReference>
<accession>A0A073A0T5</accession>
<dbReference type="InterPro" id="IPR010907">
    <property type="entry name" value="Ca-mediated_lectin"/>
</dbReference>
<dbReference type="PIRSF" id="PIRSF029595">
    <property type="entry name" value="Lectin_LecB"/>
    <property type="match status" value="1"/>
</dbReference>
<evidence type="ECO:0000313" key="4">
    <source>
        <dbReference type="Proteomes" id="UP001144050"/>
    </source>
</evidence>
<dbReference type="EMBL" id="JAIVFG010000017">
    <property type="protein sequence ID" value="MDB0571508.1"/>
    <property type="molecule type" value="Genomic_DNA"/>
</dbReference>
<evidence type="ECO:0000313" key="2">
    <source>
        <dbReference type="EMBL" id="MDB0523865.1"/>
    </source>
</evidence>
<dbReference type="RefSeq" id="WP_003263288.1">
    <property type="nucleotide sequence ID" value="NZ_CDLW01000001.1"/>
</dbReference>
<evidence type="ECO:0000313" key="3">
    <source>
        <dbReference type="EMBL" id="MDB0571508.1"/>
    </source>
</evidence>
<comment type="caution">
    <text evidence="3">The sequence shown here is derived from an EMBL/GenBank/DDBJ whole genome shotgun (WGS) entry which is preliminary data.</text>
</comment>
<name>A0A073A0T5_RALSL</name>
<dbReference type="Proteomes" id="UP001143674">
    <property type="component" value="Unassembled WGS sequence"/>
</dbReference>
<dbReference type="InterPro" id="IPR016927">
    <property type="entry name" value="Lectin_sugar-bd"/>
</dbReference>
<sequence>MAQQGVFTLPANTSFGVTAFANAANTQTIQVLVDNVVKATFTGAGTSDKLLGSQVLNSGSGAIKIQVSVNGKPSDLVSNQTILANKLNFAMVGSEDGTDNDYNDGIAVLNWPLG</sequence>
<dbReference type="KEGG" id="rsy:RSUY_02060"/>
<dbReference type="Pfam" id="PF07472">
    <property type="entry name" value="PA-IIL"/>
    <property type="match status" value="1"/>
</dbReference>